<dbReference type="Gene3D" id="1.10.260.40">
    <property type="entry name" value="lambda repressor-like DNA-binding domains"/>
    <property type="match status" value="1"/>
</dbReference>
<protein>
    <recommendedName>
        <fullName evidence="2">HTH cro/C1-type domain-containing protein</fullName>
    </recommendedName>
</protein>
<dbReference type="Pfam" id="PF01381">
    <property type="entry name" value="HTH_3"/>
    <property type="match status" value="1"/>
</dbReference>
<accession>A0ABY9Q791</accession>
<dbReference type="InterPro" id="IPR001387">
    <property type="entry name" value="Cro/C1-type_HTH"/>
</dbReference>
<dbReference type="PANTHER" id="PTHR46797">
    <property type="entry name" value="HTH-TYPE TRANSCRIPTIONAL REGULATOR"/>
    <property type="match status" value="1"/>
</dbReference>
<reference evidence="3 4" key="1">
    <citation type="submission" date="2022-07" db="EMBL/GenBank/DDBJ databases">
        <title>Genome sequence of Terrisporobacter mayombei DSM6539.</title>
        <authorList>
            <person name="Boeer T."/>
            <person name="Bengelsdorf F.R."/>
            <person name="Daniel R."/>
            <person name="Poehlein A."/>
        </authorList>
    </citation>
    <scope>NUCLEOTIDE SEQUENCE [LARGE SCALE GENOMIC DNA]</scope>
    <source>
        <strain evidence="3 4">DSM 6539</strain>
    </source>
</reference>
<dbReference type="RefSeq" id="WP_228105335.1">
    <property type="nucleotide sequence ID" value="NZ_CP101637.1"/>
</dbReference>
<dbReference type="SUPFAM" id="SSF47413">
    <property type="entry name" value="lambda repressor-like DNA-binding domains"/>
    <property type="match status" value="1"/>
</dbReference>
<dbReference type="PROSITE" id="PS50943">
    <property type="entry name" value="HTH_CROC1"/>
    <property type="match status" value="1"/>
</dbReference>
<dbReference type="Proteomes" id="UP001235030">
    <property type="component" value="Chromosome"/>
</dbReference>
<name>A0ABY9Q791_9FIRM</name>
<proteinExistence type="predicted"/>
<keyword evidence="1" id="KW-0238">DNA-binding</keyword>
<organism evidence="3 4">
    <name type="scientific">Terrisporobacter mayombei</name>
    <dbReference type="NCBI Taxonomy" id="1541"/>
    <lineage>
        <taxon>Bacteria</taxon>
        <taxon>Bacillati</taxon>
        <taxon>Bacillota</taxon>
        <taxon>Clostridia</taxon>
        <taxon>Peptostreptococcales</taxon>
        <taxon>Peptostreptococcaceae</taxon>
        <taxon>Terrisporobacter</taxon>
    </lineage>
</organism>
<evidence type="ECO:0000259" key="2">
    <source>
        <dbReference type="PROSITE" id="PS50943"/>
    </source>
</evidence>
<evidence type="ECO:0000313" key="4">
    <source>
        <dbReference type="Proteomes" id="UP001235030"/>
    </source>
</evidence>
<dbReference type="EMBL" id="CP101637">
    <property type="protein sequence ID" value="WMT82930.1"/>
    <property type="molecule type" value="Genomic_DNA"/>
</dbReference>
<dbReference type="CDD" id="cd00093">
    <property type="entry name" value="HTH_XRE"/>
    <property type="match status" value="1"/>
</dbReference>
<dbReference type="InterPro" id="IPR050807">
    <property type="entry name" value="TransReg_Diox_bact_type"/>
</dbReference>
<feature type="domain" description="HTH cro/C1-type" evidence="2">
    <location>
        <begin position="7"/>
        <end position="61"/>
    </location>
</feature>
<dbReference type="InterPro" id="IPR010982">
    <property type="entry name" value="Lambda_DNA-bd_dom_sf"/>
</dbReference>
<evidence type="ECO:0000256" key="1">
    <source>
        <dbReference type="ARBA" id="ARBA00023125"/>
    </source>
</evidence>
<gene>
    <name evidence="3" type="ORF">TEMA_34280</name>
</gene>
<evidence type="ECO:0000313" key="3">
    <source>
        <dbReference type="EMBL" id="WMT82930.1"/>
    </source>
</evidence>
<dbReference type="PANTHER" id="PTHR46797:SF1">
    <property type="entry name" value="METHYLPHOSPHONATE SYNTHASE"/>
    <property type="match status" value="1"/>
</dbReference>
<dbReference type="SMART" id="SM00530">
    <property type="entry name" value="HTH_XRE"/>
    <property type="match status" value="1"/>
</dbReference>
<sequence>MNIGESIKKYRKEKGLTQTELAIKSNLSKNAIYNYENNKRTPNIDMLNKIAIALNVSLERLLGGEGDSIHVCENMDDLKEYIDNELNLIETDRQYKEYEVTPEYEQEMKRLEAEYNNKNWIKHKNTVSPFEHILIALQIELSLLDDNGVTKIKLFDHKDGYTKIFNTLEEAELFFNEITHGIQSSVDRLKYYDKNNK</sequence>
<keyword evidence="4" id="KW-1185">Reference proteome</keyword>